<dbReference type="GO" id="GO:0005901">
    <property type="term" value="C:caveola"/>
    <property type="evidence" value="ECO:0007669"/>
    <property type="project" value="UniProtKB-SubCell"/>
</dbReference>
<evidence type="ECO:0000256" key="8">
    <source>
        <dbReference type="ARBA" id="ARBA00023157"/>
    </source>
</evidence>
<dbReference type="AlphaFoldDB" id="A0A3M7SII1"/>
<reference evidence="14 15" key="1">
    <citation type="journal article" date="2018" name="Sci. Rep.">
        <title>Genomic signatures of local adaptation to the degree of environmental predictability in rotifers.</title>
        <authorList>
            <person name="Franch-Gras L."/>
            <person name="Hahn C."/>
            <person name="Garcia-Roger E.M."/>
            <person name="Carmona M.J."/>
            <person name="Serra M."/>
            <person name="Gomez A."/>
        </authorList>
    </citation>
    <scope>NUCLEOTIDE SEQUENCE [LARGE SCALE GENOMIC DNA]</scope>
    <source>
        <strain evidence="14">HYR1</strain>
    </source>
</reference>
<dbReference type="PANTHER" id="PTHR11923">
    <property type="entry name" value="SCAVENGER RECEPTOR CLASS B TYPE-1 SR-B1"/>
    <property type="match status" value="1"/>
</dbReference>
<protein>
    <recommendedName>
        <fullName evidence="11">Scavenger receptor class B member 1</fullName>
    </recommendedName>
    <alternativeName>
        <fullName evidence="12">SR-BI</fullName>
    </alternativeName>
</protein>
<accession>A0A3M7SII1</accession>
<evidence type="ECO:0000256" key="2">
    <source>
        <dbReference type="ARBA" id="ARBA00004651"/>
    </source>
</evidence>
<comment type="similarity">
    <text evidence="3">Belongs to the CD36 family.</text>
</comment>
<organism evidence="14 15">
    <name type="scientific">Brachionus plicatilis</name>
    <name type="common">Marine rotifer</name>
    <name type="synonym">Brachionus muelleri</name>
    <dbReference type="NCBI Taxonomy" id="10195"/>
    <lineage>
        <taxon>Eukaryota</taxon>
        <taxon>Metazoa</taxon>
        <taxon>Spiralia</taxon>
        <taxon>Gnathifera</taxon>
        <taxon>Rotifera</taxon>
        <taxon>Eurotatoria</taxon>
        <taxon>Monogononta</taxon>
        <taxon>Pseudotrocha</taxon>
        <taxon>Ploima</taxon>
        <taxon>Brachionidae</taxon>
        <taxon>Brachionus</taxon>
    </lineage>
</organism>
<comment type="caution">
    <text evidence="14">The sequence shown here is derived from an EMBL/GenBank/DDBJ whole genome shotgun (WGS) entry which is preliminary data.</text>
</comment>
<evidence type="ECO:0000256" key="4">
    <source>
        <dbReference type="ARBA" id="ARBA00022475"/>
    </source>
</evidence>
<evidence type="ECO:0000256" key="5">
    <source>
        <dbReference type="ARBA" id="ARBA00022692"/>
    </source>
</evidence>
<dbReference type="OrthoDB" id="514335at2759"/>
<comment type="subcellular location">
    <subcellularLocation>
        <location evidence="2">Cell membrane</location>
        <topology evidence="2">Multi-pass membrane protein</topology>
    </subcellularLocation>
    <subcellularLocation>
        <location evidence="1">Membrane</location>
        <location evidence="1">Caveola</location>
        <topology evidence="1">Multi-pass membrane protein</topology>
    </subcellularLocation>
</comment>
<dbReference type="Pfam" id="PF01130">
    <property type="entry name" value="CD36"/>
    <property type="match status" value="1"/>
</dbReference>
<dbReference type="PANTHER" id="PTHR11923:SF110">
    <property type="entry name" value="SCAVENGER RECEPTOR CLASS B MEMBER 1"/>
    <property type="match status" value="1"/>
</dbReference>
<keyword evidence="5 13" id="KW-0812">Transmembrane</keyword>
<dbReference type="Proteomes" id="UP000276133">
    <property type="component" value="Unassembled WGS sequence"/>
</dbReference>
<evidence type="ECO:0000256" key="13">
    <source>
        <dbReference type="SAM" id="Phobius"/>
    </source>
</evidence>
<keyword evidence="15" id="KW-1185">Reference proteome</keyword>
<keyword evidence="4" id="KW-1003">Cell membrane</keyword>
<dbReference type="PRINTS" id="PR01610">
    <property type="entry name" value="CD36ANTIGEN"/>
</dbReference>
<dbReference type="PRINTS" id="PR01609">
    <property type="entry name" value="CD36FAMILY"/>
</dbReference>
<evidence type="ECO:0000313" key="14">
    <source>
        <dbReference type="EMBL" id="RNA35694.1"/>
    </source>
</evidence>
<evidence type="ECO:0000256" key="9">
    <source>
        <dbReference type="ARBA" id="ARBA00023170"/>
    </source>
</evidence>
<dbReference type="GO" id="GO:0005737">
    <property type="term" value="C:cytoplasm"/>
    <property type="evidence" value="ECO:0007669"/>
    <property type="project" value="TreeGrafter"/>
</dbReference>
<sequence length="498" mass="57926">MMLSENSKFYLKKLIMVISGLFVLTSIATFFYGEIFLRQTIQQHLILRPNSSRLKLWASPPVRLYRRYYFFHIQNPDEFLDGAKPVLIERGPYVYREILEKRNIEFLNKNKLKYNPVFSLYFEPSMSIGNESDIVTVLNVPFAGMIEKSLHVGHFLPIGLLFDYFETKLFVTRSIRDIVSGYYDPLMHLAKETLPHKFTDDKFGLLLNKNATERPFLLVETGANNTNNIAKVVSWNGKKKLDYWNSERANSIQGTDGSFNPPFLKRTEKIYTFNYELCRSYSMTYLRDNVIDGIPTYDFHLPSDIFSCSNMKKEDFIDEKCLGNGVYNLSKCQDGVSSFISQPHFLNADEKFVNSVIGLKPDKDKHDFIIHYEPISGTPIEGNVRLQISVFLFRNKNIDTVKNINPILFPFFWFDEKIYLEKHFKDKLNDLKFGYKIVKCLPYVLLLVGLLSFFVLSGPKAKNAIKKTFFKKKKLIKDQSSTSFLERISFKEGNTINI</sequence>
<keyword evidence="7 13" id="KW-0472">Membrane</keyword>
<evidence type="ECO:0000256" key="1">
    <source>
        <dbReference type="ARBA" id="ARBA00004189"/>
    </source>
</evidence>
<evidence type="ECO:0000313" key="15">
    <source>
        <dbReference type="Proteomes" id="UP000276133"/>
    </source>
</evidence>
<dbReference type="GO" id="GO:0005044">
    <property type="term" value="F:scavenger receptor activity"/>
    <property type="evidence" value="ECO:0007669"/>
    <property type="project" value="TreeGrafter"/>
</dbReference>
<evidence type="ECO:0000256" key="6">
    <source>
        <dbReference type="ARBA" id="ARBA00022989"/>
    </source>
</evidence>
<dbReference type="STRING" id="10195.A0A3M7SII1"/>
<evidence type="ECO:0000256" key="7">
    <source>
        <dbReference type="ARBA" id="ARBA00023136"/>
    </source>
</evidence>
<keyword evidence="8" id="KW-1015">Disulfide bond</keyword>
<gene>
    <name evidence="14" type="ORF">BpHYR1_003358</name>
</gene>
<dbReference type="InterPro" id="IPR002159">
    <property type="entry name" value="CD36_fam"/>
</dbReference>
<keyword evidence="10" id="KW-0325">Glycoprotein</keyword>
<feature type="transmembrane region" description="Helical" evidence="13">
    <location>
        <begin position="441"/>
        <end position="458"/>
    </location>
</feature>
<keyword evidence="6 13" id="KW-1133">Transmembrane helix</keyword>
<keyword evidence="9 14" id="KW-0675">Receptor</keyword>
<evidence type="ECO:0000256" key="10">
    <source>
        <dbReference type="ARBA" id="ARBA00023180"/>
    </source>
</evidence>
<evidence type="ECO:0000256" key="12">
    <source>
        <dbReference type="ARBA" id="ARBA00042244"/>
    </source>
</evidence>
<dbReference type="EMBL" id="REGN01001296">
    <property type="protein sequence ID" value="RNA35694.1"/>
    <property type="molecule type" value="Genomic_DNA"/>
</dbReference>
<dbReference type="InterPro" id="IPR005428">
    <property type="entry name" value="CD36/SCARB1/SNMP1"/>
</dbReference>
<proteinExistence type="inferred from homology"/>
<name>A0A3M7SII1_BRAPC</name>
<evidence type="ECO:0000256" key="3">
    <source>
        <dbReference type="ARBA" id="ARBA00010532"/>
    </source>
</evidence>
<evidence type="ECO:0000256" key="11">
    <source>
        <dbReference type="ARBA" id="ARBA00040821"/>
    </source>
</evidence>